<protein>
    <submittedName>
        <fullName evidence="2">Retrovirus-related Pol polyprotein from type-1 retrotransposable element R1</fullName>
    </submittedName>
</protein>
<dbReference type="Pfam" id="PF00078">
    <property type="entry name" value="RVT_1"/>
    <property type="match status" value="1"/>
</dbReference>
<dbReference type="OrthoDB" id="6628561at2759"/>
<accession>A0A6G0VNV3</accession>
<evidence type="ECO:0000313" key="3">
    <source>
        <dbReference type="Proteomes" id="UP000478052"/>
    </source>
</evidence>
<proteinExistence type="predicted"/>
<organism evidence="2 3">
    <name type="scientific">Aphis craccivora</name>
    <name type="common">Cowpea aphid</name>
    <dbReference type="NCBI Taxonomy" id="307492"/>
    <lineage>
        <taxon>Eukaryota</taxon>
        <taxon>Metazoa</taxon>
        <taxon>Ecdysozoa</taxon>
        <taxon>Arthropoda</taxon>
        <taxon>Hexapoda</taxon>
        <taxon>Insecta</taxon>
        <taxon>Pterygota</taxon>
        <taxon>Neoptera</taxon>
        <taxon>Paraneoptera</taxon>
        <taxon>Hemiptera</taxon>
        <taxon>Sternorrhyncha</taxon>
        <taxon>Aphidomorpha</taxon>
        <taxon>Aphidoidea</taxon>
        <taxon>Aphididae</taxon>
        <taxon>Aphidini</taxon>
        <taxon>Aphis</taxon>
        <taxon>Aphis</taxon>
    </lineage>
</organism>
<feature type="domain" description="Reverse transcriptase" evidence="1">
    <location>
        <begin position="1"/>
        <end position="134"/>
    </location>
</feature>
<dbReference type="AlphaFoldDB" id="A0A6G0VNV3"/>
<dbReference type="InterPro" id="IPR000477">
    <property type="entry name" value="RT_dom"/>
</dbReference>
<evidence type="ECO:0000259" key="1">
    <source>
        <dbReference type="PROSITE" id="PS50878"/>
    </source>
</evidence>
<dbReference type="EMBL" id="VUJU01015155">
    <property type="protein sequence ID" value="KAF0696511.1"/>
    <property type="molecule type" value="Genomic_DNA"/>
</dbReference>
<sequence length="414" mass="46761">MKGTPEYLVRFLRSWLSERSLLVGDELTERPVTCGVPQGSVLGPTLWNIAYDNLLSLAVPPGVQLVGFADDLAVVGRAATSRLLEGRINKVLVDIDNWMTRHGLELAHQKSEALMLTKRLAYTRPRLSIGGHAIAIKQDIRYLVVRLDTKLTFASHVRNVAEKAIKSATALSRLMPNLGGLGQWRRRLLASVVESQLLYAAPVWGNRVRASARTVTHLVRAQRLIALRVIRAYRTVSDKAALLLAGMLPADLFALERGRLKKRFGSTPLPGQAPISKDSIRRSERSTTLDLWQRRWLFSNKGLWTKRLIPDVRKWVSRRLPRVPLTYRMTQFLTGHGCFQYYLNPMGRAASSLCVQCGNAVDSVEHTIIVCPYWENYRAELAERLGDRISTLPYLRSCAVQPKRIFRTFQSRGK</sequence>
<dbReference type="Proteomes" id="UP000478052">
    <property type="component" value="Unassembled WGS sequence"/>
</dbReference>
<evidence type="ECO:0000313" key="2">
    <source>
        <dbReference type="EMBL" id="KAF0696511.1"/>
    </source>
</evidence>
<gene>
    <name evidence="2" type="ORF">FWK35_00039118</name>
</gene>
<comment type="caution">
    <text evidence="2">The sequence shown here is derived from an EMBL/GenBank/DDBJ whole genome shotgun (WGS) entry which is preliminary data.</text>
</comment>
<reference evidence="2 3" key="1">
    <citation type="submission" date="2019-08" db="EMBL/GenBank/DDBJ databases">
        <title>Whole genome of Aphis craccivora.</title>
        <authorList>
            <person name="Voronova N.V."/>
            <person name="Shulinski R.S."/>
            <person name="Bandarenka Y.V."/>
            <person name="Zhorov D.G."/>
            <person name="Warner D."/>
        </authorList>
    </citation>
    <scope>NUCLEOTIDE SEQUENCE [LARGE SCALE GENOMIC DNA]</scope>
    <source>
        <strain evidence="2">180601</strain>
        <tissue evidence="2">Whole Body</tissue>
    </source>
</reference>
<name>A0A6G0VNV3_APHCR</name>
<dbReference type="PROSITE" id="PS50878">
    <property type="entry name" value="RT_POL"/>
    <property type="match status" value="1"/>
</dbReference>
<keyword evidence="3" id="KW-1185">Reference proteome</keyword>
<dbReference type="PANTHER" id="PTHR33332">
    <property type="entry name" value="REVERSE TRANSCRIPTASE DOMAIN-CONTAINING PROTEIN"/>
    <property type="match status" value="1"/>
</dbReference>